<reference evidence="1" key="1">
    <citation type="journal article" date="2020" name="New Phytol.">
        <title>Comparative genomics reveals dynamic genome evolution in host specialist ectomycorrhizal fungi.</title>
        <authorList>
            <person name="Lofgren L.A."/>
            <person name="Nguyen N.H."/>
            <person name="Vilgalys R."/>
            <person name="Ruytinx J."/>
            <person name="Liao H.L."/>
            <person name="Branco S."/>
            <person name="Kuo A."/>
            <person name="LaButti K."/>
            <person name="Lipzen A."/>
            <person name="Andreopoulos W."/>
            <person name="Pangilinan J."/>
            <person name="Riley R."/>
            <person name="Hundley H."/>
            <person name="Na H."/>
            <person name="Barry K."/>
            <person name="Grigoriev I.V."/>
            <person name="Stajich J.E."/>
            <person name="Kennedy P.G."/>
        </authorList>
    </citation>
    <scope>NUCLEOTIDE SEQUENCE</scope>
    <source>
        <strain evidence="1">S12</strain>
    </source>
</reference>
<dbReference type="AlphaFoldDB" id="A0A9P7AIG9"/>
<dbReference type="OrthoDB" id="2688889at2759"/>
<evidence type="ECO:0000313" key="1">
    <source>
        <dbReference type="EMBL" id="KAG1790160.1"/>
    </source>
</evidence>
<keyword evidence="2" id="KW-1185">Reference proteome</keyword>
<dbReference type="RefSeq" id="XP_041157135.1">
    <property type="nucleotide sequence ID" value="XM_041311469.1"/>
</dbReference>
<accession>A0A9P7AIG9</accession>
<proteinExistence type="predicted"/>
<name>A0A9P7AIG9_9AGAM</name>
<evidence type="ECO:0000313" key="2">
    <source>
        <dbReference type="Proteomes" id="UP000719766"/>
    </source>
</evidence>
<gene>
    <name evidence="1" type="ORF">HD556DRAFT_737875</name>
</gene>
<dbReference type="GeneID" id="64605233"/>
<organism evidence="1 2">
    <name type="scientific">Suillus plorans</name>
    <dbReference type="NCBI Taxonomy" id="116603"/>
    <lineage>
        <taxon>Eukaryota</taxon>
        <taxon>Fungi</taxon>
        <taxon>Dikarya</taxon>
        <taxon>Basidiomycota</taxon>
        <taxon>Agaricomycotina</taxon>
        <taxon>Agaricomycetes</taxon>
        <taxon>Agaricomycetidae</taxon>
        <taxon>Boletales</taxon>
        <taxon>Suillineae</taxon>
        <taxon>Suillaceae</taxon>
        <taxon>Suillus</taxon>
    </lineage>
</organism>
<comment type="caution">
    <text evidence="1">The sequence shown here is derived from an EMBL/GenBank/DDBJ whole genome shotgun (WGS) entry which is preliminary data.</text>
</comment>
<sequence length="158" mass="17788">MYYLLFLYESHSYSGILSKPCFLGDMLTLLTLCDKNRVYVSLAPSYVHAEDHDEIVFYEGERSYAKVAGAIADDCNVFFYRGILYNIPANTNSTPPFTCITSGRYISVFSSEDYVPMVEGIADAIFFEVESLEVGERALRNAIERSPGQIPAIRTIIH</sequence>
<dbReference type="Proteomes" id="UP000719766">
    <property type="component" value="Unassembled WGS sequence"/>
</dbReference>
<protein>
    <submittedName>
        <fullName evidence="1">Uncharacterized protein</fullName>
    </submittedName>
</protein>
<dbReference type="EMBL" id="JABBWE010000052">
    <property type="protein sequence ID" value="KAG1790160.1"/>
    <property type="molecule type" value="Genomic_DNA"/>
</dbReference>